<comment type="caution">
    <text evidence="1">The sequence shown here is derived from an EMBL/GenBank/DDBJ whole genome shotgun (WGS) entry which is preliminary data.</text>
</comment>
<proteinExistence type="predicted"/>
<name>A0ABT0SAY4_9SPHN</name>
<keyword evidence="2" id="KW-1185">Reference proteome</keyword>
<protein>
    <submittedName>
        <fullName evidence="1">Uncharacterized protein</fullName>
    </submittedName>
</protein>
<gene>
    <name evidence="1" type="ORF">LZ518_10565</name>
</gene>
<evidence type="ECO:0000313" key="2">
    <source>
        <dbReference type="Proteomes" id="UP001165383"/>
    </source>
</evidence>
<dbReference type="RefSeq" id="WP_249915951.1">
    <property type="nucleotide sequence ID" value="NZ_JAMGBB010000001.1"/>
</dbReference>
<dbReference type="Proteomes" id="UP001165383">
    <property type="component" value="Unassembled WGS sequence"/>
</dbReference>
<reference evidence="1" key="1">
    <citation type="submission" date="2022-05" db="EMBL/GenBank/DDBJ databases">
        <authorList>
            <person name="Jo J.-H."/>
            <person name="Im W.-T."/>
        </authorList>
    </citation>
    <scope>NUCLEOTIDE SEQUENCE</scope>
    <source>
        <strain evidence="1">RB56-2</strain>
    </source>
</reference>
<accession>A0ABT0SAY4</accession>
<dbReference type="EMBL" id="JAMGBB010000001">
    <property type="protein sequence ID" value="MCL6741574.1"/>
    <property type="molecule type" value="Genomic_DNA"/>
</dbReference>
<evidence type="ECO:0000313" key="1">
    <source>
        <dbReference type="EMBL" id="MCL6741574.1"/>
    </source>
</evidence>
<sequence>MKFGEAFNELGYELEVPRQDWSAEKPDGICISLWTKEMGVRNGLMWMNTRIHADPPAKWASKPGNQKRIRHLERAKQEFGGKVDVVIVSGIPGQGYGSAQPWIVEGARAGTYWQITEFDAADLGHFEVVLRRG</sequence>
<organism evidence="1 2">
    <name type="scientific">Sphingomonas brevis</name>
    <dbReference type="NCBI Taxonomy" id="2908206"/>
    <lineage>
        <taxon>Bacteria</taxon>
        <taxon>Pseudomonadati</taxon>
        <taxon>Pseudomonadota</taxon>
        <taxon>Alphaproteobacteria</taxon>
        <taxon>Sphingomonadales</taxon>
        <taxon>Sphingomonadaceae</taxon>
        <taxon>Sphingomonas</taxon>
    </lineage>
</organism>